<keyword evidence="1" id="KW-0328">Glycosyltransferase</keyword>
<dbReference type="GO" id="GO:0016757">
    <property type="term" value="F:glycosyltransferase activity"/>
    <property type="evidence" value="ECO:0007669"/>
    <property type="project" value="UniProtKB-KW"/>
</dbReference>
<evidence type="ECO:0000259" key="3">
    <source>
        <dbReference type="Pfam" id="PF00535"/>
    </source>
</evidence>
<dbReference type="AlphaFoldDB" id="A0AAW5YV86"/>
<dbReference type="Pfam" id="PF00535">
    <property type="entry name" value="Glycos_transf_2"/>
    <property type="match status" value="1"/>
</dbReference>
<gene>
    <name evidence="4" type="ORF">PF586_03320</name>
</gene>
<name>A0AAW5YV86_9LACO</name>
<evidence type="ECO:0000313" key="4">
    <source>
        <dbReference type="EMBL" id="MDA3767520.1"/>
    </source>
</evidence>
<reference evidence="4" key="1">
    <citation type="submission" date="2023-01" db="EMBL/GenBank/DDBJ databases">
        <title>Sequencing of the bacterial strains from artisanal fermented milk Matsoni.</title>
        <authorList>
            <person name="Rozman V."/>
            <person name="Accetto T."/>
            <person name="Bogovic Matijasic B."/>
        </authorList>
    </citation>
    <scope>NUCLEOTIDE SEQUENCE</scope>
    <source>
        <strain evidence="4">Lbl333</strain>
    </source>
</reference>
<dbReference type="InterPro" id="IPR001173">
    <property type="entry name" value="Glyco_trans_2-like"/>
</dbReference>
<dbReference type="RefSeq" id="WP_271024308.1">
    <property type="nucleotide sequence ID" value="NZ_JAQIEY010000006.1"/>
</dbReference>
<dbReference type="Proteomes" id="UP001210502">
    <property type="component" value="Unassembled WGS sequence"/>
</dbReference>
<dbReference type="SUPFAM" id="SSF53448">
    <property type="entry name" value="Nucleotide-diphospho-sugar transferases"/>
    <property type="match status" value="1"/>
</dbReference>
<feature type="domain" description="Glycosyltransferase 2-like" evidence="3">
    <location>
        <begin position="7"/>
        <end position="167"/>
    </location>
</feature>
<keyword evidence="2" id="KW-0808">Transferase</keyword>
<dbReference type="Gene3D" id="3.90.550.10">
    <property type="entry name" value="Spore Coat Polysaccharide Biosynthesis Protein SpsA, Chain A"/>
    <property type="match status" value="1"/>
</dbReference>
<dbReference type="CDD" id="cd00761">
    <property type="entry name" value="Glyco_tranf_GTA_type"/>
    <property type="match status" value="1"/>
</dbReference>
<dbReference type="PANTHER" id="PTHR22916:SF51">
    <property type="entry name" value="GLYCOSYLTRANSFERASE EPSH-RELATED"/>
    <property type="match status" value="1"/>
</dbReference>
<organism evidence="4 5">
    <name type="scientific">Lactobacillus delbrueckii</name>
    <dbReference type="NCBI Taxonomy" id="1584"/>
    <lineage>
        <taxon>Bacteria</taxon>
        <taxon>Bacillati</taxon>
        <taxon>Bacillota</taxon>
        <taxon>Bacilli</taxon>
        <taxon>Lactobacillales</taxon>
        <taxon>Lactobacillaceae</taxon>
        <taxon>Lactobacillus</taxon>
    </lineage>
</organism>
<dbReference type="PANTHER" id="PTHR22916">
    <property type="entry name" value="GLYCOSYLTRANSFERASE"/>
    <property type="match status" value="1"/>
</dbReference>
<sequence length="315" mass="36554">MEEVKVSIIVPVYKAEESIARCIEAILGQTYHNVELLLIEDGSPDNSGEICDSYANDPRVKVIHNTNHGVSYTRNTGLEHATGDYIAFCDSDDYYTPDHVEKNVSIALKQDSDITISGYYIERCGDFVSSVHVQSGSLSENDIVRHFTIDNEFGGFCWNKLYKREVLQGVQFPDDLSILEDTYFLCSAIEHAKTIYYLAEPLYYYCDNLNSATRSMDMLYSEHDTIKYIDSYRKILADHQLNQRSVDIIHGAMFEMSVSFRSFEYQGRHCGNQRLMRNLEADIKLFRKGYYHCSEFSLKRKVKWTLKMLWPRLHR</sequence>
<accession>A0AAW5YV86</accession>
<evidence type="ECO:0000256" key="1">
    <source>
        <dbReference type="ARBA" id="ARBA00022676"/>
    </source>
</evidence>
<proteinExistence type="predicted"/>
<comment type="caution">
    <text evidence="4">The sequence shown here is derived from an EMBL/GenBank/DDBJ whole genome shotgun (WGS) entry which is preliminary data.</text>
</comment>
<evidence type="ECO:0000313" key="5">
    <source>
        <dbReference type="Proteomes" id="UP001210502"/>
    </source>
</evidence>
<protein>
    <submittedName>
        <fullName evidence="4">Glycosyltransferase family 2 protein</fullName>
    </submittedName>
</protein>
<evidence type="ECO:0000256" key="2">
    <source>
        <dbReference type="ARBA" id="ARBA00022679"/>
    </source>
</evidence>
<dbReference type="InterPro" id="IPR029044">
    <property type="entry name" value="Nucleotide-diphossugar_trans"/>
</dbReference>
<dbReference type="EMBL" id="JAQIEY010000006">
    <property type="protein sequence ID" value="MDA3767520.1"/>
    <property type="molecule type" value="Genomic_DNA"/>
</dbReference>